<evidence type="ECO:0000313" key="2">
    <source>
        <dbReference type="Proteomes" id="UP000271256"/>
    </source>
</evidence>
<organism evidence="1 2">
    <name type="scientific">Desulfofundulus salinus</name>
    <dbReference type="NCBI Taxonomy" id="2419843"/>
    <lineage>
        <taxon>Bacteria</taxon>
        <taxon>Bacillati</taxon>
        <taxon>Bacillota</taxon>
        <taxon>Clostridia</taxon>
        <taxon>Eubacteriales</taxon>
        <taxon>Peptococcaceae</taxon>
        <taxon>Desulfofundulus</taxon>
    </lineage>
</organism>
<keyword evidence="1" id="KW-0238">DNA-binding</keyword>
<comment type="caution">
    <text evidence="1">The sequence shown here is derived from an EMBL/GenBank/DDBJ whole genome shotgun (WGS) entry which is preliminary data.</text>
</comment>
<dbReference type="Pfam" id="PF10122">
    <property type="entry name" value="Zn_ribbon_Com"/>
    <property type="match status" value="1"/>
</dbReference>
<proteinExistence type="predicted"/>
<dbReference type="EMBL" id="RBWE01000001">
    <property type="protein sequence ID" value="RKO67143.1"/>
    <property type="molecule type" value="Genomic_DNA"/>
</dbReference>
<evidence type="ECO:0000313" key="1">
    <source>
        <dbReference type="EMBL" id="RKO67143.1"/>
    </source>
</evidence>
<dbReference type="GO" id="GO:0003677">
    <property type="term" value="F:DNA binding"/>
    <property type="evidence" value="ECO:0007669"/>
    <property type="project" value="UniProtKB-KW"/>
</dbReference>
<dbReference type="InterPro" id="IPR019294">
    <property type="entry name" value="Translation_reg_Com"/>
</dbReference>
<dbReference type="AlphaFoldDB" id="A0A494WW43"/>
<dbReference type="OrthoDB" id="2066462at2"/>
<dbReference type="Proteomes" id="UP000271256">
    <property type="component" value="Unassembled WGS sequence"/>
</dbReference>
<keyword evidence="2" id="KW-1185">Reference proteome</keyword>
<protein>
    <submittedName>
        <fullName evidence="1">Com family DNA-binding transcriptional regulator</fullName>
    </submittedName>
</protein>
<accession>A0A494WW43</accession>
<reference evidence="1 2" key="1">
    <citation type="submission" date="2018-10" db="EMBL/GenBank/DDBJ databases">
        <authorList>
            <person name="Grouzdev D.S."/>
            <person name="Krutkina M.S."/>
            <person name="Tourova T.P."/>
            <person name="Nazina T.N."/>
        </authorList>
    </citation>
    <scope>NUCLEOTIDE SEQUENCE [LARGE SCALE GENOMIC DNA]</scope>
    <source>
        <strain evidence="1 2">435</strain>
    </source>
</reference>
<sequence length="52" mass="5737">MADLRCPKCGKLLLKFQVHGSITLIVKCPRCKNLCSLSMEVRGETRDTTGQG</sequence>
<gene>
    <name evidence="1" type="ORF">D7024_09400</name>
</gene>
<name>A0A494WW43_9FIRM</name>